<feature type="compositionally biased region" description="Basic residues" evidence="11">
    <location>
        <begin position="448"/>
        <end position="462"/>
    </location>
</feature>
<feature type="region of interest" description="Disordered" evidence="11">
    <location>
        <begin position="441"/>
        <end position="480"/>
    </location>
</feature>
<reference evidence="15 16" key="1">
    <citation type="submission" date="2019-03" db="EMBL/GenBank/DDBJ databases">
        <title>Genomics of glacier-inhabiting Cryobacterium strains.</title>
        <authorList>
            <person name="Liu Q."/>
            <person name="Xin Y.-H."/>
        </authorList>
    </citation>
    <scope>NUCLEOTIDE SEQUENCE [LARGE SCALE GENOMIC DNA]</scope>
    <source>
        <strain evidence="15 16">TMT4-23</strain>
    </source>
</reference>
<dbReference type="InterPro" id="IPR000644">
    <property type="entry name" value="CBS_dom"/>
</dbReference>
<dbReference type="CDD" id="cd04590">
    <property type="entry name" value="CBS_pair_CorC_HlyC_assoc"/>
    <property type="match status" value="1"/>
</dbReference>
<dbReference type="Gene3D" id="3.30.465.10">
    <property type="match status" value="1"/>
</dbReference>
<dbReference type="Gene3D" id="3.10.580.10">
    <property type="entry name" value="CBS-domain"/>
    <property type="match status" value="1"/>
</dbReference>
<evidence type="ECO:0000256" key="1">
    <source>
        <dbReference type="ARBA" id="ARBA00004651"/>
    </source>
</evidence>
<evidence type="ECO:0000256" key="3">
    <source>
        <dbReference type="ARBA" id="ARBA00022475"/>
    </source>
</evidence>
<dbReference type="SMART" id="SM00116">
    <property type="entry name" value="CBS"/>
    <property type="match status" value="2"/>
</dbReference>
<dbReference type="EMBL" id="SOGJ01000019">
    <property type="protein sequence ID" value="TFC98692.1"/>
    <property type="molecule type" value="Genomic_DNA"/>
</dbReference>
<dbReference type="SUPFAM" id="SSF54631">
    <property type="entry name" value="CBS-domain pair"/>
    <property type="match status" value="1"/>
</dbReference>
<dbReference type="SMART" id="SM01091">
    <property type="entry name" value="CorC_HlyC"/>
    <property type="match status" value="1"/>
</dbReference>
<dbReference type="InterPro" id="IPR036318">
    <property type="entry name" value="FAD-bd_PCMH-like_sf"/>
</dbReference>
<feature type="compositionally biased region" description="Basic and acidic residues" evidence="11">
    <location>
        <begin position="463"/>
        <end position="480"/>
    </location>
</feature>
<feature type="domain" description="CBS" evidence="13">
    <location>
        <begin position="286"/>
        <end position="343"/>
    </location>
</feature>
<dbReference type="PANTHER" id="PTHR43099:SF6">
    <property type="entry name" value="UPF0053 PROTEIN RV1842C"/>
    <property type="match status" value="1"/>
</dbReference>
<evidence type="ECO:0000259" key="14">
    <source>
        <dbReference type="PROSITE" id="PS51846"/>
    </source>
</evidence>
<comment type="caution">
    <text evidence="15">The sequence shown here is derived from an EMBL/GenBank/DDBJ whole genome shotgun (WGS) entry which is preliminary data.</text>
</comment>
<dbReference type="InterPro" id="IPR044751">
    <property type="entry name" value="Ion_transp-like_CBS"/>
</dbReference>
<evidence type="ECO:0000256" key="10">
    <source>
        <dbReference type="PROSITE-ProRule" id="PRU01193"/>
    </source>
</evidence>
<keyword evidence="7 9" id="KW-0129">CBS domain</keyword>
<dbReference type="Proteomes" id="UP000298355">
    <property type="component" value="Unassembled WGS sequence"/>
</dbReference>
<evidence type="ECO:0000256" key="5">
    <source>
        <dbReference type="ARBA" id="ARBA00022737"/>
    </source>
</evidence>
<dbReference type="InterPro" id="IPR016169">
    <property type="entry name" value="FAD-bd_PCMH_sub2"/>
</dbReference>
<gene>
    <name evidence="15" type="ORF">E3O65_07400</name>
</gene>
<dbReference type="Pfam" id="PF00571">
    <property type="entry name" value="CBS"/>
    <property type="match status" value="2"/>
</dbReference>
<dbReference type="Pfam" id="PF03471">
    <property type="entry name" value="CorC_HlyC"/>
    <property type="match status" value="1"/>
</dbReference>
<dbReference type="Pfam" id="PF01595">
    <property type="entry name" value="CNNM"/>
    <property type="match status" value="1"/>
</dbReference>
<evidence type="ECO:0000256" key="8">
    <source>
        <dbReference type="ARBA" id="ARBA00023136"/>
    </source>
</evidence>
<evidence type="ECO:0000256" key="7">
    <source>
        <dbReference type="ARBA" id="ARBA00023122"/>
    </source>
</evidence>
<feature type="domain" description="CNNM transmembrane" evidence="14">
    <location>
        <begin position="1"/>
        <end position="202"/>
    </location>
</feature>
<evidence type="ECO:0000259" key="13">
    <source>
        <dbReference type="PROSITE" id="PS51371"/>
    </source>
</evidence>
<dbReference type="PROSITE" id="PS51846">
    <property type="entry name" value="CNNM"/>
    <property type="match status" value="1"/>
</dbReference>
<dbReference type="PANTHER" id="PTHR43099">
    <property type="entry name" value="UPF0053 PROTEIN YRKA"/>
    <property type="match status" value="1"/>
</dbReference>
<keyword evidence="4 10" id="KW-0812">Transmembrane</keyword>
<dbReference type="InterPro" id="IPR005170">
    <property type="entry name" value="Transptr-assoc_dom"/>
</dbReference>
<evidence type="ECO:0000313" key="16">
    <source>
        <dbReference type="Proteomes" id="UP000298355"/>
    </source>
</evidence>
<keyword evidence="8 10" id="KW-0472">Membrane</keyword>
<dbReference type="InterPro" id="IPR051676">
    <property type="entry name" value="UPF0053_domain"/>
</dbReference>
<keyword evidence="6 10" id="KW-1133">Transmembrane helix</keyword>
<evidence type="ECO:0000256" key="2">
    <source>
        <dbReference type="ARBA" id="ARBA00006337"/>
    </source>
</evidence>
<keyword evidence="5" id="KW-0677">Repeat</keyword>
<sequence>MFEWIMLSVGLLLTVGTGLFVASEFALVNLDRSELEARRDRGETRLGLTISALRITSTHLSSAQLGITLTTLLTGYTMEPALTGLLSPPLTTLGLSPAVVPVVAVATAIIVATLASMIIGELVPKNFALALPVQTAKLVIPFQTLFTTVFKPAVVVLNGSANAVLRSIGIEPKEELSGARTAEELSSLVRRSASAGLLEKDTATLLHRTLLFSGHTASDVMTPRPRVASIQRTDSAQAVIDLTRQTGYSRFPVVDEGVDDIVGVVHVKQAVAVPRRRRADVPVSALQSEAIRVPETMKLDGLLTELRGRGYQMAIVVDEYGGTAGVATLEDLVEELVGEVADEHDRARAGVVLSTDSMTFPGMLRPDELLERAGVSIPEDGPYETVAGFVMSELGRLPVVGDTVQLPAGLLAVERLDGRRIDRLRFTPAFEPAEAAADVADFDETRTDHRKATRTVHRKNDHRKIDHSKNDEQRGVSEHE</sequence>
<feature type="domain" description="CBS" evidence="13">
    <location>
        <begin position="221"/>
        <end position="281"/>
    </location>
</feature>
<accession>A0ABY2J184</accession>
<evidence type="ECO:0000313" key="15">
    <source>
        <dbReference type="EMBL" id="TFC98692.1"/>
    </source>
</evidence>
<dbReference type="PROSITE" id="PS51371">
    <property type="entry name" value="CBS"/>
    <property type="match status" value="2"/>
</dbReference>
<evidence type="ECO:0000256" key="12">
    <source>
        <dbReference type="SAM" id="Phobius"/>
    </source>
</evidence>
<dbReference type="SUPFAM" id="SSF56176">
    <property type="entry name" value="FAD-binding/transporter-associated domain-like"/>
    <property type="match status" value="1"/>
</dbReference>
<keyword evidence="3" id="KW-1003">Cell membrane</keyword>
<dbReference type="InterPro" id="IPR046342">
    <property type="entry name" value="CBS_dom_sf"/>
</dbReference>
<evidence type="ECO:0000256" key="9">
    <source>
        <dbReference type="PROSITE-ProRule" id="PRU00703"/>
    </source>
</evidence>
<dbReference type="RefSeq" id="WP_134363104.1">
    <property type="nucleotide sequence ID" value="NZ_SOGJ01000019.1"/>
</dbReference>
<feature type="transmembrane region" description="Helical" evidence="12">
    <location>
        <begin position="6"/>
        <end position="30"/>
    </location>
</feature>
<evidence type="ECO:0000256" key="4">
    <source>
        <dbReference type="ARBA" id="ARBA00022692"/>
    </source>
</evidence>
<evidence type="ECO:0000256" key="6">
    <source>
        <dbReference type="ARBA" id="ARBA00022989"/>
    </source>
</evidence>
<comment type="subcellular location">
    <subcellularLocation>
        <location evidence="1">Cell membrane</location>
        <topology evidence="1">Multi-pass membrane protein</topology>
    </subcellularLocation>
</comment>
<dbReference type="InterPro" id="IPR002550">
    <property type="entry name" value="CNNM"/>
</dbReference>
<name>A0ABY2J184_9MICO</name>
<comment type="similarity">
    <text evidence="2">Belongs to the UPF0053 family.</text>
</comment>
<keyword evidence="16" id="KW-1185">Reference proteome</keyword>
<evidence type="ECO:0000256" key="11">
    <source>
        <dbReference type="SAM" id="MobiDB-lite"/>
    </source>
</evidence>
<organism evidence="15 16">
    <name type="scientific">Cryobacterium breve</name>
    <dbReference type="NCBI Taxonomy" id="1259258"/>
    <lineage>
        <taxon>Bacteria</taxon>
        <taxon>Bacillati</taxon>
        <taxon>Actinomycetota</taxon>
        <taxon>Actinomycetes</taxon>
        <taxon>Micrococcales</taxon>
        <taxon>Microbacteriaceae</taxon>
        <taxon>Cryobacterium</taxon>
    </lineage>
</organism>
<feature type="transmembrane region" description="Helical" evidence="12">
    <location>
        <begin position="98"/>
        <end position="119"/>
    </location>
</feature>
<proteinExistence type="inferred from homology"/>
<protein>
    <submittedName>
        <fullName evidence="15">HlyC/CorC family transporter</fullName>
    </submittedName>
</protein>